<dbReference type="Gene3D" id="3.20.20.410">
    <property type="entry name" value="Protein of unknown function UPF0759"/>
    <property type="match status" value="1"/>
</dbReference>
<keyword evidence="2" id="KW-1185">Reference proteome</keyword>
<reference evidence="1 2" key="1">
    <citation type="submission" date="2021-07" db="EMBL/GenBank/DDBJ databases">
        <authorList>
            <person name="Kim M.K."/>
        </authorList>
    </citation>
    <scope>NUCLEOTIDE SEQUENCE [LARGE SCALE GENOMIC DNA]</scope>
    <source>
        <strain evidence="1 2">HLY7-15</strain>
    </source>
</reference>
<dbReference type="InterPro" id="IPR002763">
    <property type="entry name" value="DUF72"/>
</dbReference>
<name>A0ABS6X8F8_9BACT</name>
<protein>
    <submittedName>
        <fullName evidence="1">DUF72 domain-containing protein</fullName>
    </submittedName>
</protein>
<dbReference type="PANTHER" id="PTHR30348:SF4">
    <property type="entry name" value="DUF72 DOMAIN-CONTAINING PROTEIN"/>
    <property type="match status" value="1"/>
</dbReference>
<gene>
    <name evidence="1" type="ORF">KYK27_00240</name>
</gene>
<dbReference type="EMBL" id="JAHWXQ010000001">
    <property type="protein sequence ID" value="MBW3363455.1"/>
    <property type="molecule type" value="Genomic_DNA"/>
</dbReference>
<sequence length="246" mass="29137">MEQKIFIGTSGWHYKHWMGTFYPPEVKSKDFTAYYTQVFRTVEINNSFYKLPTAETFAAWRAAVPDDFIFAVKASRYITHMKKLKEPQEGLSRFFENVNKLEEKLGPILFQLPPKWHVNADRLHDFLKLLPPYYRYTFEFRHPSWYTPEIYSLLQQYNAAFCIYELEYHLSPLEVTADFVYVRLHGPGAKYQGSYPEETLQDWAARCSAWQQQGLDVYVYFDNDQLGYAAFNAQRLQAIVQEQNLP</sequence>
<dbReference type="RefSeq" id="WP_199108078.1">
    <property type="nucleotide sequence ID" value="NZ_JAHWXQ010000001.1"/>
</dbReference>
<accession>A0ABS6X8F8</accession>
<evidence type="ECO:0000313" key="2">
    <source>
        <dbReference type="Proteomes" id="UP000774935"/>
    </source>
</evidence>
<evidence type="ECO:0000313" key="1">
    <source>
        <dbReference type="EMBL" id="MBW3363455.1"/>
    </source>
</evidence>
<dbReference type="InterPro" id="IPR036520">
    <property type="entry name" value="UPF0759_sf"/>
</dbReference>
<dbReference type="Proteomes" id="UP000774935">
    <property type="component" value="Unassembled WGS sequence"/>
</dbReference>
<dbReference type="SUPFAM" id="SSF117396">
    <property type="entry name" value="TM1631-like"/>
    <property type="match status" value="1"/>
</dbReference>
<comment type="caution">
    <text evidence="1">The sequence shown here is derived from an EMBL/GenBank/DDBJ whole genome shotgun (WGS) entry which is preliminary data.</text>
</comment>
<dbReference type="Pfam" id="PF01904">
    <property type="entry name" value="DUF72"/>
    <property type="match status" value="1"/>
</dbReference>
<proteinExistence type="predicted"/>
<dbReference type="PANTHER" id="PTHR30348">
    <property type="entry name" value="UNCHARACTERIZED PROTEIN YECE"/>
    <property type="match status" value="1"/>
</dbReference>
<organism evidence="1 2">
    <name type="scientific">Pontibacter populi</name>
    <dbReference type="NCBI Taxonomy" id="890055"/>
    <lineage>
        <taxon>Bacteria</taxon>
        <taxon>Pseudomonadati</taxon>
        <taxon>Bacteroidota</taxon>
        <taxon>Cytophagia</taxon>
        <taxon>Cytophagales</taxon>
        <taxon>Hymenobacteraceae</taxon>
        <taxon>Pontibacter</taxon>
    </lineage>
</organism>